<organism evidence="5 6">
    <name type="scientific">Glycine soja</name>
    <name type="common">Wild soybean</name>
    <dbReference type="NCBI Taxonomy" id="3848"/>
    <lineage>
        <taxon>Eukaryota</taxon>
        <taxon>Viridiplantae</taxon>
        <taxon>Streptophyta</taxon>
        <taxon>Embryophyta</taxon>
        <taxon>Tracheophyta</taxon>
        <taxon>Spermatophyta</taxon>
        <taxon>Magnoliopsida</taxon>
        <taxon>eudicotyledons</taxon>
        <taxon>Gunneridae</taxon>
        <taxon>Pentapetalae</taxon>
        <taxon>rosids</taxon>
        <taxon>fabids</taxon>
        <taxon>Fabales</taxon>
        <taxon>Fabaceae</taxon>
        <taxon>Papilionoideae</taxon>
        <taxon>50 kb inversion clade</taxon>
        <taxon>NPAAA clade</taxon>
        <taxon>indigoferoid/millettioid clade</taxon>
        <taxon>Phaseoleae</taxon>
        <taxon>Glycine</taxon>
        <taxon>Glycine subgen. Soja</taxon>
    </lineage>
</organism>
<dbReference type="PANTHER" id="PTHR47941">
    <property type="entry name" value="PENTATRICOPEPTIDE REPEAT-CONTAINING PROTEIN 3, MITOCHONDRIAL"/>
    <property type="match status" value="1"/>
</dbReference>
<comment type="caution">
    <text evidence="5">The sequence shown here is derived from an EMBL/GenBank/DDBJ whole genome shotgun (WGS) entry which is preliminary data.</text>
</comment>
<name>A0A445IMA2_GLYSO</name>
<dbReference type="PROSITE" id="PS51375">
    <property type="entry name" value="PPR"/>
    <property type="match status" value="1"/>
</dbReference>
<sequence length="316" mass="35308">MHVNAGPCPVKVFRRRQWRDCHVGMSRQEERRHGFLLVPPLLSAVHPLSLLLSLSRRSYWRFRLSAAVANGGILVPAVVNGGTSFPAGNNGDIHVITDPVCDKFEKKPSLFQTPTPFIVATSVPPNDDENNKEANMTNKVVPLPYDPFSNKLAVELPSDPKDLQQIFHDMRTGEGLFNHAVKLFAHCPKRVSPMKPWSSSPDQGGGPHARRGGSQHRPRGLHQRRLAQRGSQSFHAHACKYVLEMMDKGMRPNVQTYTCVFEGLVREEKLDEAARLLEQMKGKGFVPDEKAVREVLASKKGTVFRNVTNLLFGNPL</sequence>
<evidence type="ECO:0000256" key="4">
    <source>
        <dbReference type="SAM" id="MobiDB-lite"/>
    </source>
</evidence>
<evidence type="ECO:0000256" key="1">
    <source>
        <dbReference type="ARBA" id="ARBA00007626"/>
    </source>
</evidence>
<reference evidence="5 6" key="1">
    <citation type="submission" date="2018-09" db="EMBL/GenBank/DDBJ databases">
        <title>A high-quality reference genome of wild soybean provides a powerful tool to mine soybean genomes.</title>
        <authorList>
            <person name="Xie M."/>
            <person name="Chung C.Y.L."/>
            <person name="Li M.-W."/>
            <person name="Wong F.-L."/>
            <person name="Chan T.-F."/>
            <person name="Lam H.-M."/>
        </authorList>
    </citation>
    <scope>NUCLEOTIDE SEQUENCE [LARGE SCALE GENOMIC DNA]</scope>
    <source>
        <strain evidence="6">cv. W05</strain>
        <tissue evidence="5">Hypocotyl of etiolated seedlings</tissue>
    </source>
</reference>
<dbReference type="Gene3D" id="1.25.40.10">
    <property type="entry name" value="Tetratricopeptide repeat domain"/>
    <property type="match status" value="1"/>
</dbReference>
<comment type="similarity">
    <text evidence="1">Belongs to the PPR family. P subfamily.</text>
</comment>
<dbReference type="EMBL" id="QZWG01000010">
    <property type="protein sequence ID" value="RZB87173.1"/>
    <property type="molecule type" value="Genomic_DNA"/>
</dbReference>
<proteinExistence type="inferred from homology"/>
<evidence type="ECO:0000256" key="3">
    <source>
        <dbReference type="PROSITE-ProRule" id="PRU00708"/>
    </source>
</evidence>
<evidence type="ECO:0000313" key="5">
    <source>
        <dbReference type="EMBL" id="RZB87173.1"/>
    </source>
</evidence>
<keyword evidence="2" id="KW-0677">Repeat</keyword>
<feature type="region of interest" description="Disordered" evidence="4">
    <location>
        <begin position="191"/>
        <end position="231"/>
    </location>
</feature>
<dbReference type="InterPro" id="IPR002885">
    <property type="entry name" value="PPR_rpt"/>
</dbReference>
<dbReference type="InterPro" id="IPR011990">
    <property type="entry name" value="TPR-like_helical_dom_sf"/>
</dbReference>
<accession>A0A445IMA2</accession>
<gene>
    <name evidence="5" type="ORF">D0Y65_027034</name>
</gene>
<feature type="repeat" description="PPR" evidence="3">
    <location>
        <begin position="253"/>
        <end position="287"/>
    </location>
</feature>
<keyword evidence="6" id="KW-1185">Reference proteome</keyword>
<evidence type="ECO:0000313" key="6">
    <source>
        <dbReference type="Proteomes" id="UP000289340"/>
    </source>
</evidence>
<feature type="compositionally biased region" description="Basic residues" evidence="4">
    <location>
        <begin position="208"/>
        <end position="227"/>
    </location>
</feature>
<dbReference type="Proteomes" id="UP000289340">
    <property type="component" value="Chromosome 10"/>
</dbReference>
<protein>
    <recommendedName>
        <fullName evidence="7">Pentatricopeptide repeat-containing protein</fullName>
    </recommendedName>
</protein>
<dbReference type="AlphaFoldDB" id="A0A445IMA2"/>
<evidence type="ECO:0008006" key="7">
    <source>
        <dbReference type="Google" id="ProtNLM"/>
    </source>
</evidence>
<dbReference type="NCBIfam" id="TIGR00756">
    <property type="entry name" value="PPR"/>
    <property type="match status" value="1"/>
</dbReference>
<evidence type="ECO:0000256" key="2">
    <source>
        <dbReference type="ARBA" id="ARBA00022737"/>
    </source>
</evidence>
<dbReference type="Pfam" id="PF13041">
    <property type="entry name" value="PPR_2"/>
    <property type="match status" value="1"/>
</dbReference>